<evidence type="ECO:0000259" key="3">
    <source>
        <dbReference type="Pfam" id="PF13649"/>
    </source>
</evidence>
<evidence type="ECO:0000256" key="1">
    <source>
        <dbReference type="ARBA" id="ARBA00022603"/>
    </source>
</evidence>
<dbReference type="Proteomes" id="UP000662088">
    <property type="component" value="Unassembled WGS sequence"/>
</dbReference>
<accession>A0A8I0DLA9</accession>
<reference evidence="4" key="1">
    <citation type="submission" date="2020-08" db="EMBL/GenBank/DDBJ databases">
        <title>Genome public.</title>
        <authorList>
            <person name="Liu C."/>
            <person name="Sun Q."/>
        </authorList>
    </citation>
    <scope>NUCLEOTIDE SEQUENCE</scope>
    <source>
        <strain evidence="4">NSJ-42</strain>
    </source>
</reference>
<evidence type="ECO:0000256" key="2">
    <source>
        <dbReference type="ARBA" id="ARBA00022679"/>
    </source>
</evidence>
<dbReference type="CDD" id="cd02440">
    <property type="entry name" value="AdoMet_MTases"/>
    <property type="match status" value="1"/>
</dbReference>
<dbReference type="Gene3D" id="3.40.50.150">
    <property type="entry name" value="Vaccinia Virus protein VP39"/>
    <property type="match status" value="1"/>
</dbReference>
<dbReference type="Pfam" id="PF13649">
    <property type="entry name" value="Methyltransf_25"/>
    <property type="match status" value="1"/>
</dbReference>
<dbReference type="PANTHER" id="PTHR43861:SF1">
    <property type="entry name" value="TRANS-ACONITATE 2-METHYLTRANSFERASE"/>
    <property type="match status" value="1"/>
</dbReference>
<keyword evidence="2 4" id="KW-0808">Transferase</keyword>
<dbReference type="RefSeq" id="WP_186834957.1">
    <property type="nucleotide sequence ID" value="NZ_JACOOQ010000007.1"/>
</dbReference>
<dbReference type="InterPro" id="IPR029063">
    <property type="entry name" value="SAM-dependent_MTases_sf"/>
</dbReference>
<organism evidence="4 5">
    <name type="scientific">Clostridium lentum</name>
    <dbReference type="NCBI Taxonomy" id="2763037"/>
    <lineage>
        <taxon>Bacteria</taxon>
        <taxon>Bacillati</taxon>
        <taxon>Bacillota</taxon>
        <taxon>Clostridia</taxon>
        <taxon>Eubacteriales</taxon>
        <taxon>Clostridiaceae</taxon>
        <taxon>Clostridium</taxon>
    </lineage>
</organism>
<evidence type="ECO:0000313" key="4">
    <source>
        <dbReference type="EMBL" id="MBC5639983.1"/>
    </source>
</evidence>
<dbReference type="GO" id="GO:0032259">
    <property type="term" value="P:methylation"/>
    <property type="evidence" value="ECO:0007669"/>
    <property type="project" value="UniProtKB-KW"/>
</dbReference>
<feature type="domain" description="Methyltransferase" evidence="3">
    <location>
        <begin position="42"/>
        <end position="130"/>
    </location>
</feature>
<sequence>MINNTLDFYNNNSKSYIESTLSIDMSHLYKDFLKNIPKDGHILDLGCGSGRDSLEFIKRGYNITAVDGSKELSIAASKVIGQKVICNKFEDLQLTEKFHGIWACASLLHINKRYLINVIKNISSNLEDNGVFYMSFKYGKGEYIDKKGRYFNCYTEKAFKEMILAVPKLEIIKIYKSEDTIGGRNNLQWLNVLLKIN</sequence>
<evidence type="ECO:0000313" key="5">
    <source>
        <dbReference type="Proteomes" id="UP000662088"/>
    </source>
</evidence>
<dbReference type="InterPro" id="IPR041698">
    <property type="entry name" value="Methyltransf_25"/>
</dbReference>
<dbReference type="PANTHER" id="PTHR43861">
    <property type="entry name" value="TRANS-ACONITATE 2-METHYLTRANSFERASE-RELATED"/>
    <property type="match status" value="1"/>
</dbReference>
<name>A0A8I0DLA9_9CLOT</name>
<dbReference type="SUPFAM" id="SSF53335">
    <property type="entry name" value="S-adenosyl-L-methionine-dependent methyltransferases"/>
    <property type="match status" value="1"/>
</dbReference>
<gene>
    <name evidence="4" type="ORF">H8R92_05960</name>
</gene>
<dbReference type="EMBL" id="JACOOQ010000007">
    <property type="protein sequence ID" value="MBC5639983.1"/>
    <property type="molecule type" value="Genomic_DNA"/>
</dbReference>
<proteinExistence type="predicted"/>
<keyword evidence="1 4" id="KW-0489">Methyltransferase</keyword>
<dbReference type="AlphaFoldDB" id="A0A8I0DLA9"/>
<keyword evidence="5" id="KW-1185">Reference proteome</keyword>
<comment type="caution">
    <text evidence="4">The sequence shown here is derived from an EMBL/GenBank/DDBJ whole genome shotgun (WGS) entry which is preliminary data.</text>
</comment>
<dbReference type="GO" id="GO:0008168">
    <property type="term" value="F:methyltransferase activity"/>
    <property type="evidence" value="ECO:0007669"/>
    <property type="project" value="UniProtKB-KW"/>
</dbReference>
<protein>
    <submittedName>
        <fullName evidence="4">Class I SAM-dependent methyltransferase</fullName>
    </submittedName>
</protein>